<reference evidence="2" key="1">
    <citation type="journal article" date="2023" name="Science">
        <title>Genome structures resolve the early diversification of teleost fishes.</title>
        <authorList>
            <person name="Parey E."/>
            <person name="Louis A."/>
            <person name="Montfort J."/>
            <person name="Bouchez O."/>
            <person name="Roques C."/>
            <person name="Iampietro C."/>
            <person name="Lluch J."/>
            <person name="Castinel A."/>
            <person name="Donnadieu C."/>
            <person name="Desvignes T."/>
            <person name="Floi Bucao C."/>
            <person name="Jouanno E."/>
            <person name="Wen M."/>
            <person name="Mejri S."/>
            <person name="Dirks R."/>
            <person name="Jansen H."/>
            <person name="Henkel C."/>
            <person name="Chen W.J."/>
            <person name="Zahm M."/>
            <person name="Cabau C."/>
            <person name="Klopp C."/>
            <person name="Thompson A.W."/>
            <person name="Robinson-Rechavi M."/>
            <person name="Braasch I."/>
            <person name="Lecointre G."/>
            <person name="Bobe J."/>
            <person name="Postlethwait J.H."/>
            <person name="Berthelot C."/>
            <person name="Roest Crollius H."/>
            <person name="Guiguen Y."/>
        </authorList>
    </citation>
    <scope>NUCLEOTIDE SEQUENCE</scope>
    <source>
        <strain evidence="2">WJC10195</strain>
    </source>
</reference>
<dbReference type="AlphaFoldDB" id="A0A9Q1FWF4"/>
<evidence type="ECO:0000256" key="1">
    <source>
        <dbReference type="SAM" id="MobiDB-lite"/>
    </source>
</evidence>
<feature type="compositionally biased region" description="Basic and acidic residues" evidence="1">
    <location>
        <begin position="138"/>
        <end position="149"/>
    </location>
</feature>
<dbReference type="Proteomes" id="UP001152622">
    <property type="component" value="Chromosome 3"/>
</dbReference>
<comment type="caution">
    <text evidence="2">The sequence shown here is derived from an EMBL/GenBank/DDBJ whole genome shotgun (WGS) entry which is preliminary data.</text>
</comment>
<keyword evidence="3" id="KW-1185">Reference proteome</keyword>
<protein>
    <submittedName>
        <fullName evidence="2">Uncharacterized protein</fullName>
    </submittedName>
</protein>
<feature type="region of interest" description="Disordered" evidence="1">
    <location>
        <begin position="116"/>
        <end position="149"/>
    </location>
</feature>
<sequence>MAHYGPVPRCSATREPALSPVRGQASTTFLLLKLPRANHAPASISTQHPGCISRGTVLEDCTPPALWLSCHTLPEEVMEKSLDSEPLWKGEAAQYAAAHGAVKTVPTVKLGSACARRQTAETGSELNESEGTESSSRNGKEHIITDLSL</sequence>
<accession>A0A9Q1FWF4</accession>
<gene>
    <name evidence="2" type="ORF">SKAU_G00084980</name>
</gene>
<evidence type="ECO:0000313" key="3">
    <source>
        <dbReference type="Proteomes" id="UP001152622"/>
    </source>
</evidence>
<dbReference type="EMBL" id="JAINUF010000003">
    <property type="protein sequence ID" value="KAJ8368470.1"/>
    <property type="molecule type" value="Genomic_DNA"/>
</dbReference>
<evidence type="ECO:0000313" key="2">
    <source>
        <dbReference type="EMBL" id="KAJ8368470.1"/>
    </source>
</evidence>
<organism evidence="2 3">
    <name type="scientific">Synaphobranchus kaupii</name>
    <name type="common">Kaup's arrowtooth eel</name>
    <dbReference type="NCBI Taxonomy" id="118154"/>
    <lineage>
        <taxon>Eukaryota</taxon>
        <taxon>Metazoa</taxon>
        <taxon>Chordata</taxon>
        <taxon>Craniata</taxon>
        <taxon>Vertebrata</taxon>
        <taxon>Euteleostomi</taxon>
        <taxon>Actinopterygii</taxon>
        <taxon>Neopterygii</taxon>
        <taxon>Teleostei</taxon>
        <taxon>Anguilliformes</taxon>
        <taxon>Synaphobranchidae</taxon>
        <taxon>Synaphobranchus</taxon>
    </lineage>
</organism>
<proteinExistence type="predicted"/>
<name>A0A9Q1FWF4_SYNKA</name>